<sequence length="66" mass="7560">MAQTLTLGRCQRLQNVGRCEFQRKGHRCSGGGQLHYCEPRVAFGARVRERTCIFLPWKSSHDARVV</sequence>
<accession>A0A7U2HZ94</accession>
<dbReference type="Proteomes" id="UP000663193">
    <property type="component" value="Chromosome 4"/>
</dbReference>
<proteinExistence type="predicted"/>
<dbReference type="VEuPathDB" id="FungiDB:JI435_405180"/>
<dbReference type="EMBL" id="CP069026">
    <property type="protein sequence ID" value="QRC94111.1"/>
    <property type="molecule type" value="Genomic_DNA"/>
</dbReference>
<organism evidence="1 2">
    <name type="scientific">Phaeosphaeria nodorum (strain SN15 / ATCC MYA-4574 / FGSC 10173)</name>
    <name type="common">Glume blotch fungus</name>
    <name type="synonym">Parastagonospora nodorum</name>
    <dbReference type="NCBI Taxonomy" id="321614"/>
    <lineage>
        <taxon>Eukaryota</taxon>
        <taxon>Fungi</taxon>
        <taxon>Dikarya</taxon>
        <taxon>Ascomycota</taxon>
        <taxon>Pezizomycotina</taxon>
        <taxon>Dothideomycetes</taxon>
        <taxon>Pleosporomycetidae</taxon>
        <taxon>Pleosporales</taxon>
        <taxon>Pleosporineae</taxon>
        <taxon>Phaeosphaeriaceae</taxon>
        <taxon>Parastagonospora</taxon>
    </lineage>
</organism>
<protein>
    <submittedName>
        <fullName evidence="1">Uncharacterized protein</fullName>
    </submittedName>
</protein>
<name>A0A7U2HZ94_PHANO</name>
<gene>
    <name evidence="1" type="ORF">JI435_405180</name>
</gene>
<evidence type="ECO:0000313" key="1">
    <source>
        <dbReference type="EMBL" id="QRC94111.1"/>
    </source>
</evidence>
<reference evidence="2" key="1">
    <citation type="journal article" date="2021" name="BMC Genomics">
        <title>Chromosome-level genome assembly and manually-curated proteome of model necrotroph Parastagonospora nodorum Sn15 reveals a genome-wide trove of candidate effector homologs, and redundancy of virulence-related functions within an accessory chromosome.</title>
        <authorList>
            <person name="Bertazzoni S."/>
            <person name="Jones D.A.B."/>
            <person name="Phan H.T."/>
            <person name="Tan K.-C."/>
            <person name="Hane J.K."/>
        </authorList>
    </citation>
    <scope>NUCLEOTIDE SEQUENCE [LARGE SCALE GENOMIC DNA]</scope>
    <source>
        <strain evidence="2">SN15 / ATCC MYA-4574 / FGSC 10173)</strain>
    </source>
</reference>
<keyword evidence="2" id="KW-1185">Reference proteome</keyword>
<dbReference type="AlphaFoldDB" id="A0A7U2HZ94"/>
<evidence type="ECO:0000313" key="2">
    <source>
        <dbReference type="Proteomes" id="UP000663193"/>
    </source>
</evidence>